<dbReference type="SUPFAM" id="SSF56281">
    <property type="entry name" value="Metallo-hydrolase/oxidoreductase"/>
    <property type="match status" value="1"/>
</dbReference>
<dbReference type="RefSeq" id="XP_066655502.1">
    <property type="nucleotide sequence ID" value="XM_066795755.1"/>
</dbReference>
<evidence type="ECO:0000259" key="1">
    <source>
        <dbReference type="SMART" id="SM00849"/>
    </source>
</evidence>
<dbReference type="Pfam" id="PF00753">
    <property type="entry name" value="Lactamase_B"/>
    <property type="match status" value="1"/>
</dbReference>
<reference evidence="2 3" key="1">
    <citation type="submission" date="2024-04" db="EMBL/GenBank/DDBJ databases">
        <title>Phyllosticta paracitricarpa is synonymous to the EU quarantine fungus P. citricarpa based on phylogenomic analyses.</title>
        <authorList>
            <consortium name="Lawrence Berkeley National Laboratory"/>
            <person name="Van ingen-buijs V.A."/>
            <person name="Van westerhoven A.C."/>
            <person name="Haridas S."/>
            <person name="Skiadas P."/>
            <person name="Martin F."/>
            <person name="Groenewald J.Z."/>
            <person name="Crous P.W."/>
            <person name="Seidl M.F."/>
        </authorList>
    </citation>
    <scope>NUCLEOTIDE SEQUENCE [LARGE SCALE GENOMIC DNA]</scope>
    <source>
        <strain evidence="2 3">CPC 17464</strain>
    </source>
</reference>
<feature type="domain" description="Metallo-beta-lactamase" evidence="1">
    <location>
        <begin position="17"/>
        <end position="206"/>
    </location>
</feature>
<dbReference type="PANTHER" id="PTHR42951:SF14">
    <property type="entry name" value="METALLO-BETA-LACTAMASE SUPERFAMILY PROTEIN"/>
    <property type="match status" value="1"/>
</dbReference>
<sequence>MAPLQTHIHQASERGLSSVTTLITGPSHCALVDPPFLIPDADSVVSWIRSITPNPLVAVFITHHHPDHYFSANPILDAFPAAKLYAAPYVCTAIDREYDEKVQYWPAKLGEDLVPTRPRKPEPYPFSFFNLDGGVVVLLGPVQGDSIDNTLFWLPAERTVIVGDVIYARSTHVWAEEIETPAIWAGWMSTLDTIEALNPETIVPGHLEEGWKMDARADLAHTRKYLELFREKIANAPKKMSVDEVFKTFKDAFPQADKNLDFFLGHLANQFGEGGEVWEANRHHRVGLKERKELQGYILPLPEA</sequence>
<dbReference type="PANTHER" id="PTHR42951">
    <property type="entry name" value="METALLO-BETA-LACTAMASE DOMAIN-CONTAINING"/>
    <property type="match status" value="1"/>
</dbReference>
<dbReference type="CDD" id="cd07739">
    <property type="entry name" value="metallo-hydrolase-like_MBL-fold"/>
    <property type="match status" value="1"/>
</dbReference>
<gene>
    <name evidence="2" type="ORF">J3D65DRAFT_377616</name>
</gene>
<accession>A0ABR1LQ90</accession>
<evidence type="ECO:0000313" key="2">
    <source>
        <dbReference type="EMBL" id="KAK7537351.1"/>
    </source>
</evidence>
<dbReference type="SMART" id="SM00849">
    <property type="entry name" value="Lactamase_B"/>
    <property type="match status" value="1"/>
</dbReference>
<name>A0ABR1LQ90_9PEZI</name>
<keyword evidence="3" id="KW-1185">Reference proteome</keyword>
<proteinExistence type="predicted"/>
<comment type="caution">
    <text evidence="2">The sequence shown here is derived from an EMBL/GenBank/DDBJ whole genome shotgun (WGS) entry which is preliminary data.</text>
</comment>
<organism evidence="2 3">
    <name type="scientific">Phyllosticta citribraziliensis</name>
    <dbReference type="NCBI Taxonomy" id="989973"/>
    <lineage>
        <taxon>Eukaryota</taxon>
        <taxon>Fungi</taxon>
        <taxon>Dikarya</taxon>
        <taxon>Ascomycota</taxon>
        <taxon>Pezizomycotina</taxon>
        <taxon>Dothideomycetes</taxon>
        <taxon>Dothideomycetes incertae sedis</taxon>
        <taxon>Botryosphaeriales</taxon>
        <taxon>Phyllostictaceae</taxon>
        <taxon>Phyllosticta</taxon>
    </lineage>
</organism>
<dbReference type="InterPro" id="IPR001279">
    <property type="entry name" value="Metallo-B-lactamas"/>
</dbReference>
<dbReference type="InterPro" id="IPR036866">
    <property type="entry name" value="RibonucZ/Hydroxyglut_hydro"/>
</dbReference>
<protein>
    <submittedName>
        <fullName evidence="2">Metallo-beta-lactamase domain protein</fullName>
    </submittedName>
</protein>
<evidence type="ECO:0000313" key="3">
    <source>
        <dbReference type="Proteomes" id="UP001360953"/>
    </source>
</evidence>
<dbReference type="Proteomes" id="UP001360953">
    <property type="component" value="Unassembled WGS sequence"/>
</dbReference>
<dbReference type="Gene3D" id="3.60.15.10">
    <property type="entry name" value="Ribonuclease Z/Hydroxyacylglutathione hydrolase-like"/>
    <property type="match status" value="1"/>
</dbReference>
<dbReference type="InterPro" id="IPR050855">
    <property type="entry name" value="NDM-1-like"/>
</dbReference>
<dbReference type="GeneID" id="92028661"/>
<dbReference type="EMBL" id="JBBPEH010000006">
    <property type="protein sequence ID" value="KAK7537351.1"/>
    <property type="molecule type" value="Genomic_DNA"/>
</dbReference>